<dbReference type="PANTHER" id="PTHR11081:SF8">
    <property type="entry name" value="EXONUCLEASE 1"/>
    <property type="match status" value="1"/>
</dbReference>
<dbReference type="Gene3D" id="3.40.50.1010">
    <property type="entry name" value="5'-nuclease"/>
    <property type="match status" value="1"/>
</dbReference>
<keyword evidence="10 17" id="KW-0269">Exonuclease</keyword>
<dbReference type="GO" id="GO:0003677">
    <property type="term" value="F:DNA binding"/>
    <property type="evidence" value="ECO:0007669"/>
    <property type="project" value="UniProtKB-UniRule"/>
</dbReference>
<evidence type="ECO:0000256" key="17">
    <source>
        <dbReference type="RuleBase" id="RU910737"/>
    </source>
</evidence>
<evidence type="ECO:0000259" key="19">
    <source>
        <dbReference type="SMART" id="SM00484"/>
    </source>
</evidence>
<feature type="compositionally biased region" description="Polar residues" evidence="18">
    <location>
        <begin position="460"/>
        <end position="473"/>
    </location>
</feature>
<dbReference type="Proteomes" id="UP001557470">
    <property type="component" value="Unassembled WGS sequence"/>
</dbReference>
<comment type="cofactor">
    <cofactor evidence="17">
        <name>Mg(2+)</name>
        <dbReference type="ChEBI" id="CHEBI:18420"/>
    </cofactor>
    <text evidence="17">Binds 2 magnesium ions per subunit. They probably participate in the reaction catalyzed by the enzyme. May bind an additional third magnesium ion after substrate binding.</text>
</comment>
<evidence type="ECO:0000256" key="10">
    <source>
        <dbReference type="ARBA" id="ARBA00022839"/>
    </source>
</evidence>
<evidence type="ECO:0000256" key="11">
    <source>
        <dbReference type="ARBA" id="ARBA00022842"/>
    </source>
</evidence>
<gene>
    <name evidence="21" type="ORF">UPYG_G00323340</name>
</gene>
<dbReference type="InterPro" id="IPR037315">
    <property type="entry name" value="EXO1_H3TH"/>
</dbReference>
<feature type="region of interest" description="Disordered" evidence="18">
    <location>
        <begin position="352"/>
        <end position="374"/>
    </location>
</feature>
<dbReference type="CDD" id="cd09908">
    <property type="entry name" value="H3TH_EXO1"/>
    <property type="match status" value="1"/>
</dbReference>
<evidence type="ECO:0000256" key="13">
    <source>
        <dbReference type="ARBA" id="ARBA00023125"/>
    </source>
</evidence>
<feature type="domain" description="XPG N-terminal" evidence="20">
    <location>
        <begin position="12"/>
        <end position="110"/>
    </location>
</feature>
<evidence type="ECO:0000256" key="4">
    <source>
        <dbReference type="ARBA" id="ARBA00022722"/>
    </source>
</evidence>
<name>A0ABD0WL45_UMBPY</name>
<protein>
    <recommendedName>
        <fullName evidence="3 17">Exonuclease 1</fullName>
        <ecNumber evidence="17">3.1.-.-</ecNumber>
    </recommendedName>
</protein>
<dbReference type="PROSITE" id="PS00842">
    <property type="entry name" value="XPG_2"/>
    <property type="match status" value="1"/>
</dbReference>
<keyword evidence="8 17" id="KW-0228">DNA excision</keyword>
<dbReference type="Pfam" id="PF00752">
    <property type="entry name" value="XPG_N"/>
    <property type="match status" value="1"/>
</dbReference>
<evidence type="ECO:0000313" key="21">
    <source>
        <dbReference type="EMBL" id="KAL0964402.1"/>
    </source>
</evidence>
<keyword evidence="13 17" id="KW-0238">DNA-binding</keyword>
<keyword evidence="12 17" id="KW-0267">Excision nuclease</keyword>
<dbReference type="SMART" id="SM00485">
    <property type="entry name" value="XPGN"/>
    <property type="match status" value="1"/>
</dbReference>
<evidence type="ECO:0000256" key="14">
    <source>
        <dbReference type="ARBA" id="ARBA00023204"/>
    </source>
</evidence>
<dbReference type="SMART" id="SM00279">
    <property type="entry name" value="HhH2"/>
    <property type="match status" value="1"/>
</dbReference>
<comment type="function">
    <text evidence="16">5'-&gt;3' double-stranded DNA exonuclease which may also contain a cryptic 3'-&gt;5' double-stranded DNA exonuclease activity. Also exhibits endonuclease activity against 5'-overhanging flap structures similar to those generated by displacement synthesis when DNA polymerase encounters the 5'-end of a downstream Okazaki fragment. Required for DNA mismatch repair (MMR).</text>
</comment>
<dbReference type="InterPro" id="IPR008918">
    <property type="entry name" value="HhH2"/>
</dbReference>
<keyword evidence="14 17" id="KW-0234">DNA repair</keyword>
<dbReference type="PRINTS" id="PR00853">
    <property type="entry name" value="XPGRADSUPER"/>
</dbReference>
<keyword evidence="4 17" id="KW-0540">Nuclease</keyword>
<keyword evidence="22" id="KW-1185">Reference proteome</keyword>
<evidence type="ECO:0000256" key="3">
    <source>
        <dbReference type="ARBA" id="ARBA00020324"/>
    </source>
</evidence>
<evidence type="ECO:0000256" key="5">
    <source>
        <dbReference type="ARBA" id="ARBA00022723"/>
    </source>
</evidence>
<dbReference type="InterPro" id="IPR006084">
    <property type="entry name" value="XPG/Rad2"/>
</dbReference>
<dbReference type="Gene3D" id="1.10.150.20">
    <property type="entry name" value="5' to 3' exonuclease, C-terminal subdomain"/>
    <property type="match status" value="1"/>
</dbReference>
<evidence type="ECO:0000256" key="18">
    <source>
        <dbReference type="SAM" id="MobiDB-lite"/>
    </source>
</evidence>
<keyword evidence="7 17" id="KW-0227">DNA damage</keyword>
<organism evidence="21 22">
    <name type="scientific">Umbra pygmaea</name>
    <name type="common">Eastern mudminnow</name>
    <dbReference type="NCBI Taxonomy" id="75934"/>
    <lineage>
        <taxon>Eukaryota</taxon>
        <taxon>Metazoa</taxon>
        <taxon>Chordata</taxon>
        <taxon>Craniata</taxon>
        <taxon>Vertebrata</taxon>
        <taxon>Euteleostomi</taxon>
        <taxon>Actinopterygii</taxon>
        <taxon>Neopterygii</taxon>
        <taxon>Teleostei</taxon>
        <taxon>Protacanthopterygii</taxon>
        <taxon>Esociformes</taxon>
        <taxon>Umbridae</taxon>
        <taxon>Umbra</taxon>
    </lineage>
</organism>
<feature type="compositionally biased region" description="Polar residues" evidence="18">
    <location>
        <begin position="611"/>
        <end position="648"/>
    </location>
</feature>
<comment type="similarity">
    <text evidence="2 17">Belongs to the XPG/RAD2 endonuclease family. EXO1 subfamily.</text>
</comment>
<dbReference type="EC" id="3.1.-.-" evidence="17"/>
<evidence type="ECO:0000256" key="12">
    <source>
        <dbReference type="ARBA" id="ARBA00022881"/>
    </source>
</evidence>
<feature type="region of interest" description="Disordered" evidence="18">
    <location>
        <begin position="390"/>
        <end position="725"/>
    </location>
</feature>
<dbReference type="GO" id="GO:0005634">
    <property type="term" value="C:nucleus"/>
    <property type="evidence" value="ECO:0007669"/>
    <property type="project" value="UniProtKB-SubCell"/>
</dbReference>
<dbReference type="EMBL" id="JAGEUA010000010">
    <property type="protein sequence ID" value="KAL0964402.1"/>
    <property type="molecule type" value="Genomic_DNA"/>
</dbReference>
<feature type="compositionally biased region" description="Polar residues" evidence="18">
    <location>
        <begin position="713"/>
        <end position="725"/>
    </location>
</feature>
<evidence type="ECO:0000256" key="15">
    <source>
        <dbReference type="ARBA" id="ARBA00023242"/>
    </source>
</evidence>
<keyword evidence="11 17" id="KW-0460">Magnesium</keyword>
<keyword evidence="6" id="KW-0255">Endonuclease</keyword>
<dbReference type="FunFam" id="3.40.50.1010:FF:000096">
    <property type="entry name" value="Exonuclease 1"/>
    <property type="match status" value="1"/>
</dbReference>
<evidence type="ECO:0000256" key="16">
    <source>
        <dbReference type="ARBA" id="ARBA00055562"/>
    </source>
</evidence>
<keyword evidence="5 17" id="KW-0479">Metal-binding</keyword>
<reference evidence="21 22" key="1">
    <citation type="submission" date="2024-06" db="EMBL/GenBank/DDBJ databases">
        <authorList>
            <person name="Pan Q."/>
            <person name="Wen M."/>
            <person name="Jouanno E."/>
            <person name="Zahm M."/>
            <person name="Klopp C."/>
            <person name="Cabau C."/>
            <person name="Louis A."/>
            <person name="Berthelot C."/>
            <person name="Parey E."/>
            <person name="Roest Crollius H."/>
            <person name="Montfort J."/>
            <person name="Robinson-Rechavi M."/>
            <person name="Bouchez O."/>
            <person name="Lampietro C."/>
            <person name="Lopez Roques C."/>
            <person name="Donnadieu C."/>
            <person name="Postlethwait J."/>
            <person name="Bobe J."/>
            <person name="Verreycken H."/>
            <person name="Guiguen Y."/>
        </authorList>
    </citation>
    <scope>NUCLEOTIDE SEQUENCE [LARGE SCALE GENOMIC DNA]</scope>
    <source>
        <strain evidence="21">Up_M1</strain>
        <tissue evidence="21">Testis</tissue>
    </source>
</reference>
<evidence type="ECO:0000256" key="7">
    <source>
        <dbReference type="ARBA" id="ARBA00022763"/>
    </source>
</evidence>
<dbReference type="FunFam" id="1.10.150.20:FF:000011">
    <property type="entry name" value="exonuclease 1"/>
    <property type="match status" value="1"/>
</dbReference>
<dbReference type="SMART" id="SM00484">
    <property type="entry name" value="XPGI"/>
    <property type="match status" value="1"/>
</dbReference>
<dbReference type="InterPro" id="IPR006086">
    <property type="entry name" value="XPG-I_dom"/>
</dbReference>
<dbReference type="InterPro" id="IPR036279">
    <property type="entry name" value="5-3_exonuclease_C_sf"/>
</dbReference>
<evidence type="ECO:0000256" key="6">
    <source>
        <dbReference type="ARBA" id="ARBA00022759"/>
    </source>
</evidence>
<comment type="caution">
    <text evidence="21">The sequence shown here is derived from an EMBL/GenBank/DDBJ whole genome shotgun (WGS) entry which is preliminary data.</text>
</comment>
<feature type="compositionally biased region" description="Polar residues" evidence="18">
    <location>
        <begin position="436"/>
        <end position="448"/>
    </location>
</feature>
<dbReference type="CDD" id="cd09857">
    <property type="entry name" value="PIN_EXO1"/>
    <property type="match status" value="1"/>
</dbReference>
<dbReference type="InterPro" id="IPR044752">
    <property type="entry name" value="PIN-like_EXO1"/>
</dbReference>
<comment type="subcellular location">
    <subcellularLocation>
        <location evidence="1 17">Nucleus</location>
    </subcellularLocation>
</comment>
<dbReference type="InterPro" id="IPR019974">
    <property type="entry name" value="XPG_CS"/>
</dbReference>
<feature type="compositionally biased region" description="Pro residues" evidence="18">
    <location>
        <begin position="558"/>
        <end position="569"/>
    </location>
</feature>
<keyword evidence="9 17" id="KW-0378">Hydrolase</keyword>
<dbReference type="GO" id="GO:0004519">
    <property type="term" value="F:endonuclease activity"/>
    <property type="evidence" value="ECO:0007669"/>
    <property type="project" value="UniProtKB-KW"/>
</dbReference>
<proteinExistence type="inferred from homology"/>
<dbReference type="Pfam" id="PF00867">
    <property type="entry name" value="XPG_I"/>
    <property type="match status" value="1"/>
</dbReference>
<dbReference type="PANTHER" id="PTHR11081">
    <property type="entry name" value="FLAP ENDONUCLEASE FAMILY MEMBER"/>
    <property type="match status" value="1"/>
</dbReference>
<dbReference type="GO" id="GO:0046872">
    <property type="term" value="F:metal ion binding"/>
    <property type="evidence" value="ECO:0007669"/>
    <property type="project" value="UniProtKB-UniRule"/>
</dbReference>
<dbReference type="AlphaFoldDB" id="A0ABD0WL45"/>
<dbReference type="GO" id="GO:0006281">
    <property type="term" value="P:DNA repair"/>
    <property type="evidence" value="ECO:0007669"/>
    <property type="project" value="UniProtKB-UniRule"/>
</dbReference>
<comment type="function">
    <text evidence="17">5'-&gt;3' double-stranded DNA exonuclease which may also possess a cryptic 3'-&gt;5' double-stranded DNA exonuclease activity. Functions in DNA mismatch repair.</text>
</comment>
<evidence type="ECO:0000259" key="20">
    <source>
        <dbReference type="SMART" id="SM00485"/>
    </source>
</evidence>
<evidence type="ECO:0000256" key="1">
    <source>
        <dbReference type="ARBA" id="ARBA00004123"/>
    </source>
</evidence>
<dbReference type="PROSITE" id="PS00841">
    <property type="entry name" value="XPG_1"/>
    <property type="match status" value="1"/>
</dbReference>
<keyword evidence="15 17" id="KW-0539">Nucleus</keyword>
<feature type="domain" description="XPG-I" evidence="19">
    <location>
        <begin position="149"/>
        <end position="219"/>
    </location>
</feature>
<evidence type="ECO:0000313" key="22">
    <source>
        <dbReference type="Proteomes" id="UP001557470"/>
    </source>
</evidence>
<accession>A0ABD0WL45</accession>
<dbReference type="InterPro" id="IPR006085">
    <property type="entry name" value="XPG_DNA_repair_N"/>
</dbReference>
<dbReference type="GO" id="GO:0035312">
    <property type="term" value="F:5'-3' DNA exonuclease activity"/>
    <property type="evidence" value="ECO:0007669"/>
    <property type="project" value="UniProtKB-UniRule"/>
</dbReference>
<dbReference type="InterPro" id="IPR029060">
    <property type="entry name" value="PIN-like_dom_sf"/>
</dbReference>
<evidence type="ECO:0000256" key="8">
    <source>
        <dbReference type="ARBA" id="ARBA00022769"/>
    </source>
</evidence>
<feature type="compositionally biased region" description="Basic and acidic residues" evidence="18">
    <location>
        <begin position="365"/>
        <end position="374"/>
    </location>
</feature>
<evidence type="ECO:0000256" key="2">
    <source>
        <dbReference type="ARBA" id="ARBA00010563"/>
    </source>
</evidence>
<dbReference type="SUPFAM" id="SSF88723">
    <property type="entry name" value="PIN domain-like"/>
    <property type="match status" value="1"/>
</dbReference>
<sequence length="761" mass="84086">MGQRIFNLQRKMGISGLLQFLKDASEPVNISKFKGQTVAVDTYCWLHKGAFSCAEKLAKGEQTDQYVKYCMKFVDMLLSFGVKPILVFDGCNLPSKQEVEKARRERRQANLQKGKQLLREGKVSEARECFTRCVNVTPSMAHDVIKAARTRGVDCVVAPYEADAQLAFLNKADIAQAVITEDSDLLAFGCKKVILKMDKEGNGLEIDQNHLGRCRSLGDVFTEEKFRHMCILSGCDYLPSLHGIGLGKACKLLKMANNPDILWVIRKMGQYLKMNVVVPEDYIEGFVKANNTFLYQLVFDPINRKVVSLNPYPEHVDPATLGYAGHNVGDCKGLQMALGNLDINKMERIDDFNPDTANTKPVLPRSRDWNERQETSKHLSIWSRLYTPGRISAPQPVDTAERPSPTRGKQRVVSLQGLGVPYASSKVKRPREDSSVSDQDVLQQYANQKRSRGEEVPESRPTSLDPQPSSPATRTPHRPRNRFATLLQRRNQGEGEDGQSTRSRFFCSGSSSCEETSLNPESSVMDDASQDQVTQDPAEVSCVEGHAETPDNDSADTPSPPPSPSPSPLPASQGLGVFRWSGSSSDRSRPPTPKSGLSTLQQFHRTKESVCWSQEDQQRTQESVPEITPSQDSAYFSQPHHTSCSKMNSGEDSDSGESPSCYPDSKKPGLVRIKVAGLPRMKPGNQGKGTKIRPSAPARASGLRKTPAGPGKKSSTNNENNPGLQATITGLWKNFSFKKEIPKINCKKGEPMSPVKDNVIL</sequence>
<dbReference type="SUPFAM" id="SSF47807">
    <property type="entry name" value="5' to 3' exonuclease, C-terminal subdomain"/>
    <property type="match status" value="1"/>
</dbReference>
<feature type="compositionally biased region" description="Low complexity" evidence="18">
    <location>
        <begin position="500"/>
        <end position="517"/>
    </location>
</feature>
<evidence type="ECO:0000256" key="9">
    <source>
        <dbReference type="ARBA" id="ARBA00022801"/>
    </source>
</evidence>